<organism evidence="7 8">
    <name type="scientific">Chitinasiproducens palmae</name>
    <dbReference type="NCBI Taxonomy" id="1770053"/>
    <lineage>
        <taxon>Bacteria</taxon>
        <taxon>Pseudomonadati</taxon>
        <taxon>Pseudomonadota</taxon>
        <taxon>Betaproteobacteria</taxon>
        <taxon>Burkholderiales</taxon>
        <taxon>Burkholderiaceae</taxon>
        <taxon>Chitinasiproducens</taxon>
    </lineage>
</organism>
<dbReference type="Pfam" id="PF01810">
    <property type="entry name" value="LysE"/>
    <property type="match status" value="1"/>
</dbReference>
<proteinExistence type="predicted"/>
<evidence type="ECO:0000256" key="4">
    <source>
        <dbReference type="ARBA" id="ARBA00022989"/>
    </source>
</evidence>
<dbReference type="Proteomes" id="UP000243719">
    <property type="component" value="Unassembled WGS sequence"/>
</dbReference>
<feature type="transmembrane region" description="Helical" evidence="6">
    <location>
        <begin position="33"/>
        <end position="53"/>
    </location>
</feature>
<keyword evidence="3 6" id="KW-0812">Transmembrane</keyword>
<evidence type="ECO:0000256" key="1">
    <source>
        <dbReference type="ARBA" id="ARBA00004651"/>
    </source>
</evidence>
<keyword evidence="8" id="KW-1185">Reference proteome</keyword>
<evidence type="ECO:0000256" key="2">
    <source>
        <dbReference type="ARBA" id="ARBA00022475"/>
    </source>
</evidence>
<dbReference type="GO" id="GO:0005886">
    <property type="term" value="C:plasma membrane"/>
    <property type="evidence" value="ECO:0007669"/>
    <property type="project" value="UniProtKB-SubCell"/>
</dbReference>
<reference evidence="8" key="1">
    <citation type="submission" date="2016-09" db="EMBL/GenBank/DDBJ databases">
        <authorList>
            <person name="Varghese N."/>
            <person name="Submissions S."/>
        </authorList>
    </citation>
    <scope>NUCLEOTIDE SEQUENCE [LARGE SCALE GENOMIC DNA]</scope>
    <source>
        <strain evidence="8">JS23</strain>
    </source>
</reference>
<sequence length="96" mass="10042">MFGQPRCKLIGNPKMAAFCFGLFARVAGRSAPLLVPVVMLGGIVLIDLTFHQALSRAAVVAARSLVGSPVGKWFNAVAGSIMTVSGAVLLEKAMNR</sequence>
<name>A0A1H2PPB5_9BURK</name>
<accession>A0A1H2PPB5</accession>
<gene>
    <name evidence="7" type="ORF">SAMN05216551_105174</name>
</gene>
<evidence type="ECO:0000313" key="8">
    <source>
        <dbReference type="Proteomes" id="UP000243719"/>
    </source>
</evidence>
<evidence type="ECO:0000256" key="3">
    <source>
        <dbReference type="ARBA" id="ARBA00022692"/>
    </source>
</evidence>
<evidence type="ECO:0000256" key="6">
    <source>
        <dbReference type="SAM" id="Phobius"/>
    </source>
</evidence>
<dbReference type="EMBL" id="FNLO01000005">
    <property type="protein sequence ID" value="SDV48540.1"/>
    <property type="molecule type" value="Genomic_DNA"/>
</dbReference>
<evidence type="ECO:0000256" key="5">
    <source>
        <dbReference type="ARBA" id="ARBA00023136"/>
    </source>
</evidence>
<keyword evidence="5 6" id="KW-0472">Membrane</keyword>
<dbReference type="InterPro" id="IPR001123">
    <property type="entry name" value="LeuE-type"/>
</dbReference>
<comment type="subcellular location">
    <subcellularLocation>
        <location evidence="1">Cell membrane</location>
        <topology evidence="1">Multi-pass membrane protein</topology>
    </subcellularLocation>
</comment>
<dbReference type="AlphaFoldDB" id="A0A1H2PPB5"/>
<evidence type="ECO:0000313" key="7">
    <source>
        <dbReference type="EMBL" id="SDV48540.1"/>
    </source>
</evidence>
<dbReference type="GO" id="GO:0006865">
    <property type="term" value="P:amino acid transport"/>
    <property type="evidence" value="ECO:0007669"/>
    <property type="project" value="InterPro"/>
</dbReference>
<protein>
    <submittedName>
        <fullName evidence="7">LysE type translocator</fullName>
    </submittedName>
</protein>
<keyword evidence="2" id="KW-1003">Cell membrane</keyword>
<keyword evidence="4 6" id="KW-1133">Transmembrane helix</keyword>
<feature type="transmembrane region" description="Helical" evidence="6">
    <location>
        <begin position="73"/>
        <end position="90"/>
    </location>
</feature>